<organism evidence="8 9">
    <name type="scientific">Tumebacillus flagellatus</name>
    <dbReference type="NCBI Taxonomy" id="1157490"/>
    <lineage>
        <taxon>Bacteria</taxon>
        <taxon>Bacillati</taxon>
        <taxon>Bacillota</taxon>
        <taxon>Bacilli</taxon>
        <taxon>Bacillales</taxon>
        <taxon>Alicyclobacillaceae</taxon>
        <taxon>Tumebacillus</taxon>
    </lineage>
</organism>
<comment type="caution">
    <text evidence="8">The sequence shown here is derived from an EMBL/GenBank/DDBJ whole genome shotgun (WGS) entry which is preliminary data.</text>
</comment>
<dbReference type="SUPFAM" id="SSF55120">
    <property type="entry name" value="Pseudouridine synthase"/>
    <property type="match status" value="1"/>
</dbReference>
<evidence type="ECO:0000313" key="8">
    <source>
        <dbReference type="EMBL" id="KEO83740.1"/>
    </source>
</evidence>
<dbReference type="GO" id="GO:0120159">
    <property type="term" value="F:rRNA pseudouridine synthase activity"/>
    <property type="evidence" value="ECO:0007669"/>
    <property type="project" value="UniProtKB-ARBA"/>
</dbReference>
<dbReference type="GO" id="GO:0000455">
    <property type="term" value="P:enzyme-directed rRNA pseudouridine synthesis"/>
    <property type="evidence" value="ECO:0007669"/>
    <property type="project" value="UniProtKB-ARBA"/>
</dbReference>
<dbReference type="InterPro" id="IPR020103">
    <property type="entry name" value="PsdUridine_synth_cat_dom_sf"/>
</dbReference>
<comment type="catalytic activity">
    <reaction evidence="1">
        <text>a uridine in RNA = a pseudouridine in RNA</text>
        <dbReference type="Rhea" id="RHEA:48348"/>
        <dbReference type="Rhea" id="RHEA-COMP:12068"/>
        <dbReference type="Rhea" id="RHEA-COMP:12069"/>
        <dbReference type="ChEBI" id="CHEBI:65314"/>
        <dbReference type="ChEBI" id="CHEBI:65315"/>
    </reaction>
</comment>
<dbReference type="InterPro" id="IPR002942">
    <property type="entry name" value="S4_RNA-bd"/>
</dbReference>
<dbReference type="PROSITE" id="PS01129">
    <property type="entry name" value="PSI_RLU"/>
    <property type="match status" value="1"/>
</dbReference>
<keyword evidence="3" id="KW-0413">Isomerase</keyword>
<evidence type="ECO:0000256" key="3">
    <source>
        <dbReference type="ARBA" id="ARBA00023235"/>
    </source>
</evidence>
<dbReference type="Gene3D" id="3.30.2350.10">
    <property type="entry name" value="Pseudouridine synthase"/>
    <property type="match status" value="1"/>
</dbReference>
<dbReference type="RefSeq" id="WP_038086691.1">
    <property type="nucleotide sequence ID" value="NZ_JMIR01000009.1"/>
</dbReference>
<evidence type="ECO:0000256" key="6">
    <source>
        <dbReference type="PROSITE-ProRule" id="PRU00182"/>
    </source>
</evidence>
<dbReference type="CDD" id="cd02869">
    <property type="entry name" value="PseudoU_synth_RluA_like"/>
    <property type="match status" value="1"/>
</dbReference>
<evidence type="ECO:0000256" key="2">
    <source>
        <dbReference type="ARBA" id="ARBA00010876"/>
    </source>
</evidence>
<dbReference type="SMART" id="SM00363">
    <property type="entry name" value="S4"/>
    <property type="match status" value="1"/>
</dbReference>
<reference evidence="8 9" key="1">
    <citation type="journal article" date="2013" name="Int. J. Syst. Evol. Microbiol.">
        <title>Tumebacillus flagellatus sp. nov., an alpha-amylase/pullulanase-producing bacterium isolated from cassava wastewater.</title>
        <authorList>
            <person name="Wang Q."/>
            <person name="Xie N."/>
            <person name="Qin Y."/>
            <person name="Shen N."/>
            <person name="Zhu J."/>
            <person name="Mi H."/>
            <person name="Huang R."/>
        </authorList>
    </citation>
    <scope>NUCLEOTIDE SEQUENCE [LARGE SCALE GENOMIC DNA]</scope>
    <source>
        <strain evidence="8 9">GST4</strain>
    </source>
</reference>
<proteinExistence type="inferred from homology"/>
<name>A0A074LT98_9BACL</name>
<accession>A0A074LT98</accession>
<evidence type="ECO:0000259" key="7">
    <source>
        <dbReference type="SMART" id="SM00363"/>
    </source>
</evidence>
<dbReference type="InterPro" id="IPR006224">
    <property type="entry name" value="PsdUridine_synth_RluA-like_CS"/>
</dbReference>
<dbReference type="CDD" id="cd00165">
    <property type="entry name" value="S4"/>
    <property type="match status" value="1"/>
</dbReference>
<sequence length="322" mass="37303">MSDELARLVIGEDLAGRMVRDVLVQRLEMSRKLIRKLVEGQGVRVNGEHVWLTWRLKQGDELRLVLPAEESEEILPEPIPFARVYEDDDVLVVDKAAGLIVHPTTGHWTGTLANGVVYDWRERGVTARFRPVHRIDRYTSGLIVIAKNHYAHKLLGEQMKERKIERLYEAVIHGVMEEARGLVDAPIERSDEDRRVRVVRKEGQDARTAYRVLERYPFAEARPEEFIVVPGGQIKPGATRVELKLFTGRTHQIRVHMKHLGHPLFGDAMYYEGDDSEWIERQALHAKLLGFEHPRTKEWLRFVSPLPADMEQLVERLRRRGE</sequence>
<evidence type="ECO:0000313" key="9">
    <source>
        <dbReference type="Proteomes" id="UP000027931"/>
    </source>
</evidence>
<dbReference type="PANTHER" id="PTHR21600">
    <property type="entry name" value="MITOCHONDRIAL RNA PSEUDOURIDINE SYNTHASE"/>
    <property type="match status" value="1"/>
</dbReference>
<dbReference type="eggNOG" id="COG0564">
    <property type="taxonomic scope" value="Bacteria"/>
</dbReference>
<dbReference type="EMBL" id="JMIR01000009">
    <property type="protein sequence ID" value="KEO83740.1"/>
    <property type="molecule type" value="Genomic_DNA"/>
</dbReference>
<evidence type="ECO:0000256" key="4">
    <source>
        <dbReference type="ARBA" id="ARBA00031870"/>
    </source>
</evidence>
<dbReference type="Pfam" id="PF00849">
    <property type="entry name" value="PseudoU_synth_2"/>
    <property type="match status" value="1"/>
</dbReference>
<gene>
    <name evidence="8" type="ORF">EL26_08805</name>
</gene>
<dbReference type="InterPro" id="IPR006145">
    <property type="entry name" value="PsdUridine_synth_RsuA/RluA"/>
</dbReference>
<protein>
    <recommendedName>
        <fullName evidence="4">RNA pseudouridylate synthase</fullName>
    </recommendedName>
    <alternativeName>
        <fullName evidence="5">RNA-uridine isomerase</fullName>
    </alternativeName>
</protein>
<dbReference type="InterPro" id="IPR050188">
    <property type="entry name" value="RluA_PseudoU_synthase"/>
</dbReference>
<keyword evidence="6" id="KW-0694">RNA-binding</keyword>
<keyword evidence="9" id="KW-1185">Reference proteome</keyword>
<dbReference type="AlphaFoldDB" id="A0A074LT98"/>
<evidence type="ECO:0000256" key="1">
    <source>
        <dbReference type="ARBA" id="ARBA00000073"/>
    </source>
</evidence>
<dbReference type="GO" id="GO:0003723">
    <property type="term" value="F:RNA binding"/>
    <property type="evidence" value="ECO:0007669"/>
    <property type="project" value="UniProtKB-KW"/>
</dbReference>
<feature type="domain" description="RNA-binding S4" evidence="7">
    <location>
        <begin position="17"/>
        <end position="80"/>
    </location>
</feature>
<dbReference type="Proteomes" id="UP000027931">
    <property type="component" value="Unassembled WGS sequence"/>
</dbReference>
<evidence type="ECO:0000256" key="5">
    <source>
        <dbReference type="ARBA" id="ARBA00033164"/>
    </source>
</evidence>
<dbReference type="STRING" id="1157490.EL26_08805"/>
<comment type="similarity">
    <text evidence="2">Belongs to the pseudouridine synthase RluA family.</text>
</comment>
<dbReference type="OrthoDB" id="9807829at2"/>
<dbReference type="PROSITE" id="PS50889">
    <property type="entry name" value="S4"/>
    <property type="match status" value="1"/>
</dbReference>
<dbReference type="PANTHER" id="PTHR21600:SF44">
    <property type="entry name" value="RIBOSOMAL LARGE SUBUNIT PSEUDOURIDINE SYNTHASE D"/>
    <property type="match status" value="1"/>
</dbReference>